<dbReference type="InterPro" id="IPR011051">
    <property type="entry name" value="RmlC_Cupin_sf"/>
</dbReference>
<evidence type="ECO:0000313" key="4">
    <source>
        <dbReference type="EMBL" id="SEF53579.1"/>
    </source>
</evidence>
<dbReference type="SUPFAM" id="SSF47413">
    <property type="entry name" value="lambda repressor-like DNA-binding domains"/>
    <property type="match status" value="1"/>
</dbReference>
<dbReference type="InterPro" id="IPR050807">
    <property type="entry name" value="TransReg_Diox_bact_type"/>
</dbReference>
<dbReference type="PANTHER" id="PTHR46797:SF1">
    <property type="entry name" value="METHYLPHOSPHONATE SYNTHASE"/>
    <property type="match status" value="1"/>
</dbReference>
<sequence>MGVTAMKMSRPDELTPANAHSPESGANSVLQAKAVSVESPFSVAPEGAEDLLAHAHLGKRIKQLRLKRSMGLVELGRRTGLSASFLSQLETGRVVPTLRNLARLALVFEKDLSHFFETTDRRVFRIQRRKDRVRLPHGGVEPDYISESFGILIPEGGLRPCVAELQPGETRPFEPKMYPGTEMVYVLSGSAQLERKGQPYALTTRDVLYISGETPRTYRCLGDTPASLLIVSFDSESAEPPRIRRKSLNSAA</sequence>
<dbReference type="CDD" id="cd00093">
    <property type="entry name" value="HTH_XRE"/>
    <property type="match status" value="1"/>
</dbReference>
<gene>
    <name evidence="4" type="ORF">SAMN05421819_0341</name>
</gene>
<dbReference type="EMBL" id="FNVA01000001">
    <property type="protein sequence ID" value="SEF53579.1"/>
    <property type="molecule type" value="Genomic_DNA"/>
</dbReference>
<dbReference type="AlphaFoldDB" id="A0A1H5SSM1"/>
<dbReference type="Gene3D" id="2.60.120.10">
    <property type="entry name" value="Jelly Rolls"/>
    <property type="match status" value="1"/>
</dbReference>
<evidence type="ECO:0000313" key="5">
    <source>
        <dbReference type="Proteomes" id="UP000236728"/>
    </source>
</evidence>
<dbReference type="InterPro" id="IPR010982">
    <property type="entry name" value="Lambda_DNA-bd_dom_sf"/>
</dbReference>
<proteinExistence type="predicted"/>
<dbReference type="GO" id="GO:0003700">
    <property type="term" value="F:DNA-binding transcription factor activity"/>
    <property type="evidence" value="ECO:0007669"/>
    <property type="project" value="TreeGrafter"/>
</dbReference>
<accession>A0A1H5SSM1</accession>
<dbReference type="Gene3D" id="1.10.260.40">
    <property type="entry name" value="lambda repressor-like DNA-binding domains"/>
    <property type="match status" value="1"/>
</dbReference>
<dbReference type="SMART" id="SM00530">
    <property type="entry name" value="HTH_XRE"/>
    <property type="match status" value="1"/>
</dbReference>
<dbReference type="PANTHER" id="PTHR46797">
    <property type="entry name" value="HTH-TYPE TRANSCRIPTIONAL REGULATOR"/>
    <property type="match status" value="1"/>
</dbReference>
<dbReference type="CDD" id="cd02209">
    <property type="entry name" value="cupin_XRE_C"/>
    <property type="match status" value="1"/>
</dbReference>
<dbReference type="Proteomes" id="UP000236728">
    <property type="component" value="Unassembled WGS sequence"/>
</dbReference>
<dbReference type="GO" id="GO:0005829">
    <property type="term" value="C:cytosol"/>
    <property type="evidence" value="ECO:0007669"/>
    <property type="project" value="TreeGrafter"/>
</dbReference>
<dbReference type="InterPro" id="IPR013096">
    <property type="entry name" value="Cupin_2"/>
</dbReference>
<dbReference type="PROSITE" id="PS50943">
    <property type="entry name" value="HTH_CROC1"/>
    <property type="match status" value="1"/>
</dbReference>
<protein>
    <submittedName>
        <fullName evidence="4">Helix-turn-helix domain-containing protein</fullName>
    </submittedName>
</protein>
<evidence type="ECO:0000256" key="2">
    <source>
        <dbReference type="SAM" id="MobiDB-lite"/>
    </source>
</evidence>
<evidence type="ECO:0000256" key="1">
    <source>
        <dbReference type="ARBA" id="ARBA00023125"/>
    </source>
</evidence>
<organism evidence="4 5">
    <name type="scientific">Bryocella elongata</name>
    <dbReference type="NCBI Taxonomy" id="863522"/>
    <lineage>
        <taxon>Bacteria</taxon>
        <taxon>Pseudomonadati</taxon>
        <taxon>Acidobacteriota</taxon>
        <taxon>Terriglobia</taxon>
        <taxon>Terriglobales</taxon>
        <taxon>Acidobacteriaceae</taxon>
        <taxon>Bryocella</taxon>
    </lineage>
</organism>
<feature type="domain" description="HTH cro/C1-type" evidence="3">
    <location>
        <begin position="61"/>
        <end position="115"/>
    </location>
</feature>
<dbReference type="InterPro" id="IPR001387">
    <property type="entry name" value="Cro/C1-type_HTH"/>
</dbReference>
<keyword evidence="1" id="KW-0238">DNA-binding</keyword>
<name>A0A1H5SSM1_9BACT</name>
<dbReference type="GO" id="GO:0003677">
    <property type="term" value="F:DNA binding"/>
    <property type="evidence" value="ECO:0007669"/>
    <property type="project" value="UniProtKB-KW"/>
</dbReference>
<reference evidence="4 5" key="1">
    <citation type="submission" date="2016-10" db="EMBL/GenBank/DDBJ databases">
        <authorList>
            <person name="de Groot N.N."/>
        </authorList>
    </citation>
    <scope>NUCLEOTIDE SEQUENCE [LARGE SCALE GENOMIC DNA]</scope>
    <source>
        <strain evidence="4 5">DSM 22489</strain>
    </source>
</reference>
<dbReference type="InterPro" id="IPR014710">
    <property type="entry name" value="RmlC-like_jellyroll"/>
</dbReference>
<feature type="region of interest" description="Disordered" evidence="2">
    <location>
        <begin position="1"/>
        <end position="26"/>
    </location>
</feature>
<dbReference type="Pfam" id="PF13560">
    <property type="entry name" value="HTH_31"/>
    <property type="match status" value="1"/>
</dbReference>
<keyword evidence="5" id="KW-1185">Reference proteome</keyword>
<dbReference type="SUPFAM" id="SSF51182">
    <property type="entry name" value="RmlC-like cupins"/>
    <property type="match status" value="1"/>
</dbReference>
<evidence type="ECO:0000259" key="3">
    <source>
        <dbReference type="PROSITE" id="PS50943"/>
    </source>
</evidence>
<dbReference type="Pfam" id="PF07883">
    <property type="entry name" value="Cupin_2"/>
    <property type="match status" value="1"/>
</dbReference>